<dbReference type="GO" id="GO:0006289">
    <property type="term" value="P:nucleotide-excision repair"/>
    <property type="evidence" value="ECO:0007669"/>
    <property type="project" value="InterPro"/>
</dbReference>
<sequence>MKRACVRKTKPKANEKRPTRSKCAVAPTKEKTASNLRTRSKLKTSKTLSKTETAESSRQNGQKLPTTLSDDDADTEIVRQSGKDNELGLKLHPTDGYDEEDETVPNKQASTSQMASYKQPSSSQMSPYFSKSVAENNVQTLHFDDSSDDEWEEVENGEEVKKKEEKEVVIPKEGVEITINAVDFVKRKKKKEFDWNNYARLCINRFKKDLQQDMHKVHVMCLLSHGLYINNEINNDEIKALTMSIIPERTVNRNLDCSAILVSALRLLGFDARLIFSMQPISVKVIDLIKPKPTGKADDESKKSIGKQKATTKRDEITEEEEDGTKKTRQSFGKRTSAAKKDEKAEEEEDNTTKTRQSFGHKKDKETEDISIKTRRSVGKRTTTAKEDKKTEDEVDNTKKPRKSLGKQSSTAKKDEEAKDNTKITRKSVGKRRCTINKDEIYDIDVEDDNVDDSDYESESSSRKRKVVGRKRLRTADGDAQSGARKKAKSDEENETGNDYWAEVYLEKKSQWICIDCVNGRVDCESEMEIRSKKPFIYVVSFDNRNKIKDLTSRYAKNWLTLNRKFRFDPDWWAELLEPFRPRLTIREKKESAAMEEELLKKPMPTTIGEFKGHPLYALTRHFLKFEALYPPESAPVGFIRKEPIYSRDCVHTLHSRETWLKEAKSIILGEKPYKIVKARPKWNKSMGQLESNLPLEVFGEWQTKDYEPPIATNGKVPRNEYGNVDMFKECMLPVGTVHLRVPRLLKVANKLGIDCAAAMTGWDFLKSGNRPIYDGWIVCEEFKDVLMEAWRHQMKLDFDRQGEKREKRVYGNWRRLIRAVLIREKLNTKYFKLRDK</sequence>
<feature type="region of interest" description="Disordered" evidence="8">
    <location>
        <begin position="1"/>
        <end position="127"/>
    </location>
</feature>
<dbReference type="InterPro" id="IPR018326">
    <property type="entry name" value="Rad4_beta-hairpin_dom1"/>
</dbReference>
<dbReference type="InterPro" id="IPR004583">
    <property type="entry name" value="DNA_repair_Rad4"/>
</dbReference>
<feature type="compositionally biased region" description="Acidic residues" evidence="8">
    <location>
        <begin position="146"/>
        <end position="157"/>
    </location>
</feature>
<feature type="compositionally biased region" description="Polar residues" evidence="8">
    <location>
        <begin position="58"/>
        <end position="68"/>
    </location>
</feature>
<dbReference type="Pfam" id="PF10404">
    <property type="entry name" value="BHD_2"/>
    <property type="match status" value="1"/>
</dbReference>
<organism evidence="12 13">
    <name type="scientific">Strigamia maritima</name>
    <name type="common">European centipede</name>
    <name type="synonym">Geophilus maritimus</name>
    <dbReference type="NCBI Taxonomy" id="126957"/>
    <lineage>
        <taxon>Eukaryota</taxon>
        <taxon>Metazoa</taxon>
        <taxon>Ecdysozoa</taxon>
        <taxon>Arthropoda</taxon>
        <taxon>Myriapoda</taxon>
        <taxon>Chilopoda</taxon>
        <taxon>Pleurostigmophora</taxon>
        <taxon>Geophilomorpha</taxon>
        <taxon>Linotaeniidae</taxon>
        <taxon>Strigamia</taxon>
    </lineage>
</organism>
<feature type="domain" description="Rad4 beta-hairpin" evidence="11">
    <location>
        <begin position="717"/>
        <end position="791"/>
    </location>
</feature>
<feature type="compositionally biased region" description="Basic residues" evidence="8">
    <location>
        <begin position="463"/>
        <end position="473"/>
    </location>
</feature>
<keyword evidence="13" id="KW-1185">Reference proteome</keyword>
<dbReference type="GO" id="GO:0006298">
    <property type="term" value="P:mismatch repair"/>
    <property type="evidence" value="ECO:0007669"/>
    <property type="project" value="TreeGrafter"/>
</dbReference>
<dbReference type="SUPFAM" id="SSF54001">
    <property type="entry name" value="Cysteine proteinases"/>
    <property type="match status" value="1"/>
</dbReference>
<keyword evidence="6" id="KW-0234">DNA repair</keyword>
<feature type="region of interest" description="Disordered" evidence="8">
    <location>
        <begin position="292"/>
        <end position="431"/>
    </location>
</feature>
<feature type="domain" description="Rad4 beta-hairpin" evidence="9">
    <location>
        <begin position="600"/>
        <end position="652"/>
    </location>
</feature>
<feature type="region of interest" description="Disordered" evidence="8">
    <location>
        <begin position="450"/>
        <end position="494"/>
    </location>
</feature>
<feature type="compositionally biased region" description="Basic and acidic residues" evidence="8">
    <location>
        <begin position="412"/>
        <end position="423"/>
    </location>
</feature>
<dbReference type="Pfam" id="PF03835">
    <property type="entry name" value="Rad4"/>
    <property type="match status" value="1"/>
</dbReference>
<keyword evidence="5" id="KW-0238">DNA-binding</keyword>
<evidence type="ECO:0000256" key="5">
    <source>
        <dbReference type="ARBA" id="ARBA00023125"/>
    </source>
</evidence>
<evidence type="ECO:0000256" key="1">
    <source>
        <dbReference type="ARBA" id="ARBA00004123"/>
    </source>
</evidence>
<evidence type="ECO:0008006" key="14">
    <source>
        <dbReference type="Google" id="ProtNLM"/>
    </source>
</evidence>
<proteinExistence type="inferred from homology"/>
<dbReference type="Gene3D" id="3.30.70.2460">
    <property type="entry name" value="Rad4, beta-hairpin domain BHD3"/>
    <property type="match status" value="1"/>
</dbReference>
<dbReference type="PANTHER" id="PTHR12135">
    <property type="entry name" value="DNA REPAIR PROTEIN XP-C / RAD4"/>
    <property type="match status" value="1"/>
</dbReference>
<feature type="compositionally biased region" description="Basic residues" evidence="8">
    <location>
        <begin position="1"/>
        <end position="11"/>
    </location>
</feature>
<dbReference type="SMART" id="SM01030">
    <property type="entry name" value="BHD_1"/>
    <property type="match status" value="1"/>
</dbReference>
<dbReference type="FunFam" id="3.30.70.2460:FF:000001">
    <property type="entry name" value="DNA repair protein Rad4 family"/>
    <property type="match status" value="1"/>
</dbReference>
<feature type="compositionally biased region" description="Basic and acidic residues" evidence="8">
    <location>
        <begin position="292"/>
        <end position="303"/>
    </location>
</feature>
<dbReference type="eggNOG" id="KOG2179">
    <property type="taxonomic scope" value="Eukaryota"/>
</dbReference>
<dbReference type="InterPro" id="IPR018325">
    <property type="entry name" value="Rad4/PNGase_transGLS-fold"/>
</dbReference>
<dbReference type="SMART" id="SM01031">
    <property type="entry name" value="BHD_2"/>
    <property type="match status" value="1"/>
</dbReference>
<feature type="compositionally biased region" description="Basic and acidic residues" evidence="8">
    <location>
        <begin position="81"/>
        <end position="95"/>
    </location>
</feature>
<evidence type="ECO:0000256" key="2">
    <source>
        <dbReference type="ARBA" id="ARBA00009525"/>
    </source>
</evidence>
<evidence type="ECO:0000256" key="6">
    <source>
        <dbReference type="ARBA" id="ARBA00023204"/>
    </source>
</evidence>
<dbReference type="InterPro" id="IPR042488">
    <property type="entry name" value="Rad4_BHD3_sf"/>
</dbReference>
<protein>
    <recommendedName>
        <fullName evidence="14">Rad4 beta-hairpin domain-containing protein</fullName>
    </recommendedName>
</protein>
<comment type="subcellular location">
    <subcellularLocation>
        <location evidence="1">Nucleus</location>
    </subcellularLocation>
</comment>
<reference evidence="12" key="2">
    <citation type="submission" date="2015-02" db="UniProtKB">
        <authorList>
            <consortium name="EnsemblMetazoa"/>
        </authorList>
    </citation>
    <scope>IDENTIFICATION</scope>
</reference>
<dbReference type="PhylomeDB" id="T1JE06"/>
<dbReference type="SMART" id="SM01032">
    <property type="entry name" value="BHD_3"/>
    <property type="match status" value="1"/>
</dbReference>
<comment type="similarity">
    <text evidence="2">Belongs to the XPC family.</text>
</comment>
<name>T1JE06_STRMM</name>
<dbReference type="InterPro" id="IPR018328">
    <property type="entry name" value="Rad4_beta-hairpin_dom3"/>
</dbReference>
<dbReference type="HOGENOM" id="CLU_009925_1_1_1"/>
<evidence type="ECO:0000256" key="7">
    <source>
        <dbReference type="ARBA" id="ARBA00023242"/>
    </source>
</evidence>
<dbReference type="GO" id="GO:0003684">
    <property type="term" value="F:damaged DNA binding"/>
    <property type="evidence" value="ECO:0007669"/>
    <property type="project" value="InterPro"/>
</dbReference>
<dbReference type="GO" id="GO:0005737">
    <property type="term" value="C:cytoplasm"/>
    <property type="evidence" value="ECO:0007669"/>
    <property type="project" value="TreeGrafter"/>
</dbReference>
<evidence type="ECO:0000259" key="9">
    <source>
        <dbReference type="SMART" id="SM01030"/>
    </source>
</evidence>
<dbReference type="GO" id="GO:0071942">
    <property type="term" value="C:XPC complex"/>
    <property type="evidence" value="ECO:0007669"/>
    <property type="project" value="TreeGrafter"/>
</dbReference>
<feature type="compositionally biased region" description="Low complexity" evidence="8">
    <location>
        <begin position="45"/>
        <end position="57"/>
    </location>
</feature>
<feature type="region of interest" description="Disordered" evidence="8">
    <location>
        <begin position="141"/>
        <end position="163"/>
    </location>
</feature>
<evidence type="ECO:0000259" key="11">
    <source>
        <dbReference type="SMART" id="SM01032"/>
    </source>
</evidence>
<feature type="compositionally biased region" description="Polar residues" evidence="8">
    <location>
        <begin position="105"/>
        <end position="127"/>
    </location>
</feature>
<dbReference type="NCBIfam" id="TIGR00605">
    <property type="entry name" value="rad4"/>
    <property type="match status" value="1"/>
</dbReference>
<dbReference type="AlphaFoldDB" id="T1JE06"/>
<evidence type="ECO:0000256" key="8">
    <source>
        <dbReference type="SAM" id="MobiDB-lite"/>
    </source>
</evidence>
<dbReference type="Gene3D" id="3.90.260.10">
    <property type="entry name" value="Transglutaminase-like"/>
    <property type="match status" value="2"/>
</dbReference>
<dbReference type="EMBL" id="JH432114">
    <property type="status" value="NOT_ANNOTATED_CDS"/>
    <property type="molecule type" value="Genomic_DNA"/>
</dbReference>
<dbReference type="GO" id="GO:0000111">
    <property type="term" value="C:nucleotide-excision repair factor 2 complex"/>
    <property type="evidence" value="ECO:0007669"/>
    <property type="project" value="TreeGrafter"/>
</dbReference>
<dbReference type="Proteomes" id="UP000014500">
    <property type="component" value="Unassembled WGS sequence"/>
</dbReference>
<dbReference type="EnsemblMetazoa" id="SMAR012042-RA">
    <property type="protein sequence ID" value="SMAR012042-PA"/>
    <property type="gene ID" value="SMAR012042"/>
</dbReference>
<feature type="compositionally biased region" description="Basic and acidic residues" evidence="8">
    <location>
        <begin position="384"/>
        <end position="399"/>
    </location>
</feature>
<feature type="compositionally biased region" description="Basic and acidic residues" evidence="8">
    <location>
        <begin position="361"/>
        <end position="372"/>
    </location>
</feature>
<evidence type="ECO:0000313" key="13">
    <source>
        <dbReference type="Proteomes" id="UP000014500"/>
    </source>
</evidence>
<dbReference type="GO" id="GO:0003697">
    <property type="term" value="F:single-stranded DNA binding"/>
    <property type="evidence" value="ECO:0007669"/>
    <property type="project" value="TreeGrafter"/>
</dbReference>
<keyword evidence="4" id="KW-0227">DNA damage</keyword>
<dbReference type="InterPro" id="IPR018026">
    <property type="entry name" value="DNA_repair_Rad4-like"/>
</dbReference>
<accession>T1JE06</accession>
<feature type="domain" description="Rad4 beta-hairpin" evidence="10">
    <location>
        <begin position="654"/>
        <end position="710"/>
    </location>
</feature>
<dbReference type="PANTHER" id="PTHR12135:SF0">
    <property type="entry name" value="DNA REPAIR PROTEIN COMPLEMENTING XP-C CELLS"/>
    <property type="match status" value="1"/>
</dbReference>
<dbReference type="InterPro" id="IPR036985">
    <property type="entry name" value="Transglutaminase-like_sf"/>
</dbReference>
<dbReference type="FunFam" id="2.20.20.110:FF:000001">
    <property type="entry name" value="DNA repair protein complementing XP-C cells"/>
    <property type="match status" value="1"/>
</dbReference>
<dbReference type="OMA" id="WVHIDAV"/>
<keyword evidence="3" id="KW-0597">Phosphoprotein</keyword>
<evidence type="ECO:0000313" key="12">
    <source>
        <dbReference type="EnsemblMetazoa" id="SMAR012042-PA"/>
    </source>
</evidence>
<evidence type="ECO:0000259" key="10">
    <source>
        <dbReference type="SMART" id="SM01031"/>
    </source>
</evidence>
<dbReference type="Gene3D" id="2.20.20.110">
    <property type="entry name" value="Rad4, beta-hairpin domain BHD1"/>
    <property type="match status" value="1"/>
</dbReference>
<dbReference type="InterPro" id="IPR038765">
    <property type="entry name" value="Papain-like_cys_pep_sf"/>
</dbReference>
<dbReference type="Pfam" id="PF10403">
    <property type="entry name" value="BHD_1"/>
    <property type="match status" value="1"/>
</dbReference>
<keyword evidence="7" id="KW-0539">Nucleus</keyword>
<reference evidence="13" key="1">
    <citation type="submission" date="2011-05" db="EMBL/GenBank/DDBJ databases">
        <authorList>
            <person name="Richards S.R."/>
            <person name="Qu J."/>
            <person name="Jiang H."/>
            <person name="Jhangiani S.N."/>
            <person name="Agravi P."/>
            <person name="Goodspeed R."/>
            <person name="Gross S."/>
            <person name="Mandapat C."/>
            <person name="Jackson L."/>
            <person name="Mathew T."/>
            <person name="Pu L."/>
            <person name="Thornton R."/>
            <person name="Saada N."/>
            <person name="Wilczek-Boney K.B."/>
            <person name="Lee S."/>
            <person name="Kovar C."/>
            <person name="Wu Y."/>
            <person name="Scherer S.E."/>
            <person name="Worley K.C."/>
            <person name="Muzny D.M."/>
            <person name="Gibbs R."/>
        </authorList>
    </citation>
    <scope>NUCLEOTIDE SEQUENCE</scope>
    <source>
        <strain evidence="13">Brora</strain>
    </source>
</reference>
<dbReference type="Pfam" id="PF10405">
    <property type="entry name" value="BHD_3"/>
    <property type="match status" value="1"/>
</dbReference>
<evidence type="ECO:0000256" key="3">
    <source>
        <dbReference type="ARBA" id="ARBA00022553"/>
    </source>
</evidence>
<evidence type="ECO:0000256" key="4">
    <source>
        <dbReference type="ARBA" id="ARBA00022763"/>
    </source>
</evidence>
<dbReference type="STRING" id="126957.T1JE06"/>
<dbReference type="InterPro" id="IPR018327">
    <property type="entry name" value="BHD_2"/>
</dbReference>